<comment type="similarity">
    <text evidence="2">Belongs to the major facilitator superfamily. Metabolite:H+ Symporter (MHS) family (TC 2.A.1.6) family.</text>
</comment>
<feature type="transmembrane region" description="Helical" evidence="11">
    <location>
        <begin position="126"/>
        <end position="152"/>
    </location>
</feature>
<evidence type="ECO:0000256" key="11">
    <source>
        <dbReference type="SAM" id="Phobius"/>
    </source>
</evidence>
<evidence type="ECO:0000256" key="1">
    <source>
        <dbReference type="ARBA" id="ARBA00004651"/>
    </source>
</evidence>
<protein>
    <recommendedName>
        <fullName evidence="10">Putative proline/betaine transporter</fullName>
    </recommendedName>
</protein>
<evidence type="ECO:0000256" key="9">
    <source>
        <dbReference type="ARBA" id="ARBA00037295"/>
    </source>
</evidence>
<gene>
    <name evidence="13" type="ORF">SAMN05216215_100434</name>
</gene>
<feature type="transmembrane region" description="Helical" evidence="11">
    <location>
        <begin position="415"/>
        <end position="437"/>
    </location>
</feature>
<dbReference type="Proteomes" id="UP000199529">
    <property type="component" value="Unassembled WGS sequence"/>
</dbReference>
<dbReference type="SUPFAM" id="SSF103473">
    <property type="entry name" value="MFS general substrate transporter"/>
    <property type="match status" value="1"/>
</dbReference>
<evidence type="ECO:0000256" key="10">
    <source>
        <dbReference type="ARBA" id="ARBA00039918"/>
    </source>
</evidence>
<organism evidence="13 14">
    <name type="scientific">Saccharopolyspora shandongensis</name>
    <dbReference type="NCBI Taxonomy" id="418495"/>
    <lineage>
        <taxon>Bacteria</taxon>
        <taxon>Bacillati</taxon>
        <taxon>Actinomycetota</taxon>
        <taxon>Actinomycetes</taxon>
        <taxon>Pseudonocardiales</taxon>
        <taxon>Pseudonocardiaceae</taxon>
        <taxon>Saccharopolyspora</taxon>
    </lineage>
</organism>
<comment type="subcellular location">
    <subcellularLocation>
        <location evidence="1">Cell membrane</location>
        <topology evidence="1">Multi-pass membrane protein</topology>
    </subcellularLocation>
</comment>
<feature type="transmembrane region" description="Helical" evidence="11">
    <location>
        <begin position="323"/>
        <end position="342"/>
    </location>
</feature>
<feature type="transmembrane region" description="Helical" evidence="11">
    <location>
        <begin position="286"/>
        <end position="311"/>
    </location>
</feature>
<dbReference type="PANTHER" id="PTHR43045">
    <property type="entry name" value="SHIKIMATE TRANSPORTER"/>
    <property type="match status" value="1"/>
</dbReference>
<feature type="transmembrane region" description="Helical" evidence="11">
    <location>
        <begin position="63"/>
        <end position="87"/>
    </location>
</feature>
<dbReference type="STRING" id="418495.SAMN05216215_100434"/>
<name>A0A1H2UNF9_9PSEU</name>
<accession>A0A1H2UNF9</accession>
<evidence type="ECO:0000313" key="13">
    <source>
        <dbReference type="EMBL" id="SDW57666.1"/>
    </source>
</evidence>
<feature type="transmembrane region" description="Helical" evidence="11">
    <location>
        <begin position="41"/>
        <end position="57"/>
    </location>
</feature>
<dbReference type="Gene3D" id="1.20.1250.20">
    <property type="entry name" value="MFS general substrate transporter like domains"/>
    <property type="match status" value="2"/>
</dbReference>
<dbReference type="PROSITE" id="PS50850">
    <property type="entry name" value="MFS"/>
    <property type="match status" value="1"/>
</dbReference>
<dbReference type="InterPro" id="IPR011701">
    <property type="entry name" value="MFS"/>
</dbReference>
<feature type="domain" description="Major facilitator superfamily (MFS) profile" evidence="12">
    <location>
        <begin position="26"/>
        <end position="442"/>
    </location>
</feature>
<keyword evidence="3" id="KW-0813">Transport</keyword>
<evidence type="ECO:0000256" key="3">
    <source>
        <dbReference type="ARBA" id="ARBA00022448"/>
    </source>
</evidence>
<evidence type="ECO:0000256" key="4">
    <source>
        <dbReference type="ARBA" id="ARBA00022475"/>
    </source>
</evidence>
<keyword evidence="5 11" id="KW-0812">Transmembrane</keyword>
<feature type="transmembrane region" description="Helical" evidence="11">
    <location>
        <begin position="348"/>
        <end position="368"/>
    </location>
</feature>
<dbReference type="FunFam" id="1.20.1250.20:FF:000001">
    <property type="entry name" value="Dicarboxylate MFS transporter"/>
    <property type="match status" value="1"/>
</dbReference>
<keyword evidence="7 11" id="KW-1133">Transmembrane helix</keyword>
<feature type="transmembrane region" description="Helical" evidence="11">
    <location>
        <begin position="164"/>
        <end position="186"/>
    </location>
</feature>
<evidence type="ECO:0000256" key="6">
    <source>
        <dbReference type="ARBA" id="ARBA00022847"/>
    </source>
</evidence>
<dbReference type="GO" id="GO:0015293">
    <property type="term" value="F:symporter activity"/>
    <property type="evidence" value="ECO:0007669"/>
    <property type="project" value="UniProtKB-KW"/>
</dbReference>
<proteinExistence type="inferred from homology"/>
<sequence>MSTVIPPAASRADDELVVPPADLRRAAVSSWLGSALEYMDFTLYTLAAALVFGPLFFPEQSPAVALIASFGVYGSGFLIRPVGGLFFGRVGDRHGRKVVLIATLAMMGLATAGIGLLPTYAQIGVWAPLLLTVLRLVQGFGAGAELAGASLLMVESAPKHRRGFFGSVVAMGTNSGIFLATVLWLSLSQMPKEQFMSWGWRVPFLLSLVTTFVALYLRTSVKESPVFEELRRRREAQKHEAEHGGVWRDVAKAKKPFLLSLAIRVSENGAVYLVKGFLVGYTASTLGLAGSVATTGVMIGTVLGFGTVPLFGKLSDRYGRRPVFLAFAVFQLLFAVPALALIHTENPVIIAIVFAVFVGGPLPNLYGVESPWLVEMFGAKHRYTFMSTVKEVGAVLSGGLAPILTAAVMAAAAPAWWPIAVIMLAYAAIGVLGAWLAPETNDRDLASEADAC</sequence>
<evidence type="ECO:0000313" key="14">
    <source>
        <dbReference type="Proteomes" id="UP000199529"/>
    </source>
</evidence>
<feature type="transmembrane region" description="Helical" evidence="11">
    <location>
        <begin position="389"/>
        <end position="409"/>
    </location>
</feature>
<dbReference type="CDD" id="cd17369">
    <property type="entry name" value="MFS_ShiA_like"/>
    <property type="match status" value="1"/>
</dbReference>
<feature type="transmembrane region" description="Helical" evidence="11">
    <location>
        <begin position="99"/>
        <end position="120"/>
    </location>
</feature>
<dbReference type="Pfam" id="PF07690">
    <property type="entry name" value="MFS_1"/>
    <property type="match status" value="1"/>
</dbReference>
<dbReference type="InterPro" id="IPR020846">
    <property type="entry name" value="MFS_dom"/>
</dbReference>
<reference evidence="14" key="1">
    <citation type="submission" date="2016-10" db="EMBL/GenBank/DDBJ databases">
        <authorList>
            <person name="Varghese N."/>
            <person name="Submissions S."/>
        </authorList>
    </citation>
    <scope>NUCLEOTIDE SEQUENCE [LARGE SCALE GENOMIC DNA]</scope>
    <source>
        <strain evidence="14">CGMCC 4.3530</strain>
    </source>
</reference>
<keyword evidence="6" id="KW-0769">Symport</keyword>
<keyword evidence="8 11" id="KW-0472">Membrane</keyword>
<dbReference type="AlphaFoldDB" id="A0A1H2UNF9"/>
<feature type="transmembrane region" description="Helical" evidence="11">
    <location>
        <begin position="257"/>
        <end position="274"/>
    </location>
</feature>
<evidence type="ECO:0000256" key="2">
    <source>
        <dbReference type="ARBA" id="ARBA00008240"/>
    </source>
</evidence>
<keyword evidence="14" id="KW-1185">Reference proteome</keyword>
<keyword evidence="4" id="KW-1003">Cell membrane</keyword>
<dbReference type="EMBL" id="FNOK01000004">
    <property type="protein sequence ID" value="SDW57666.1"/>
    <property type="molecule type" value="Genomic_DNA"/>
</dbReference>
<dbReference type="InterPro" id="IPR036259">
    <property type="entry name" value="MFS_trans_sf"/>
</dbReference>
<evidence type="ECO:0000256" key="7">
    <source>
        <dbReference type="ARBA" id="ARBA00022989"/>
    </source>
</evidence>
<dbReference type="PROSITE" id="PS00217">
    <property type="entry name" value="SUGAR_TRANSPORT_2"/>
    <property type="match status" value="1"/>
</dbReference>
<comment type="function">
    <text evidence="9">May be a proton symporter involved in the uptake of osmolytes such as proline and glycine betaine.</text>
</comment>
<evidence type="ECO:0000256" key="5">
    <source>
        <dbReference type="ARBA" id="ARBA00022692"/>
    </source>
</evidence>
<dbReference type="PANTHER" id="PTHR43045:SF1">
    <property type="entry name" value="SHIKIMATE TRANSPORTER"/>
    <property type="match status" value="1"/>
</dbReference>
<dbReference type="GO" id="GO:0005886">
    <property type="term" value="C:plasma membrane"/>
    <property type="evidence" value="ECO:0007669"/>
    <property type="project" value="UniProtKB-SubCell"/>
</dbReference>
<evidence type="ECO:0000256" key="8">
    <source>
        <dbReference type="ARBA" id="ARBA00023136"/>
    </source>
</evidence>
<feature type="transmembrane region" description="Helical" evidence="11">
    <location>
        <begin position="198"/>
        <end position="217"/>
    </location>
</feature>
<evidence type="ECO:0000259" key="12">
    <source>
        <dbReference type="PROSITE" id="PS50850"/>
    </source>
</evidence>
<dbReference type="InterPro" id="IPR005829">
    <property type="entry name" value="Sugar_transporter_CS"/>
</dbReference>